<evidence type="ECO:0000313" key="2">
    <source>
        <dbReference type="EMBL" id="STO19963.1"/>
    </source>
</evidence>
<evidence type="ECO:0000313" key="3">
    <source>
        <dbReference type="Proteomes" id="UP000254554"/>
    </source>
</evidence>
<dbReference type="AlphaFoldDB" id="A0A377G5C7"/>
<accession>A0A377G5C7</accession>
<feature type="region of interest" description="Disordered" evidence="1">
    <location>
        <begin position="269"/>
        <end position="288"/>
    </location>
</feature>
<dbReference type="NCBIfam" id="NF045532">
    <property type="entry name" value="T4SS_lpg0008"/>
    <property type="match status" value="1"/>
</dbReference>
<reference evidence="2 3" key="1">
    <citation type="submission" date="2018-06" db="EMBL/GenBank/DDBJ databases">
        <authorList>
            <consortium name="Pathogen Informatics"/>
            <person name="Doyle S."/>
        </authorList>
    </citation>
    <scope>NUCLEOTIDE SEQUENCE [LARGE SCALE GENOMIC DNA]</scope>
    <source>
        <strain evidence="2 3">NCTC11370</strain>
    </source>
</reference>
<organism evidence="2 3">
    <name type="scientific">Fluoribacter dumoffii</name>
    <dbReference type="NCBI Taxonomy" id="463"/>
    <lineage>
        <taxon>Bacteria</taxon>
        <taxon>Pseudomonadati</taxon>
        <taxon>Pseudomonadota</taxon>
        <taxon>Gammaproteobacteria</taxon>
        <taxon>Legionellales</taxon>
        <taxon>Legionellaceae</taxon>
        <taxon>Fluoribacter</taxon>
    </lineage>
</organism>
<sequence>MAFTYEELIALDNPYEELSTGDALAENAKVLNSLSNQEQVMLATKMIAACPETRFKEYSHHIEALGRLAHNESTFHAVLTAAYEVRHRISSLLDPRNKTPHTLFSKEFNPGLFHRFSALANLTLESNESAIAERLALCAPEDERSKIAHNLSIAFPKHILAEKTRLAFTLRRNVETFLLSDNPEKFFISRDYSSDTCNMFVNMFRSLLAGHEQTIGKKLCGLDAESRSSITRRLELLHTEVFDETNPFKLIADSMNAKLEQNRSQASNAHGLFNHGKSKDKEECPGNNKLDEEKELSCCNL</sequence>
<keyword evidence="3" id="KW-1185">Reference proteome</keyword>
<dbReference type="RefSeq" id="WP_010652121.1">
    <property type="nucleotide sequence ID" value="NZ_JAPHOO010000002.1"/>
</dbReference>
<dbReference type="GeneID" id="93291070"/>
<dbReference type="OrthoDB" id="5652954at2"/>
<proteinExistence type="predicted"/>
<name>A0A377G5C7_9GAMM</name>
<evidence type="ECO:0000256" key="1">
    <source>
        <dbReference type="SAM" id="MobiDB-lite"/>
    </source>
</evidence>
<dbReference type="EMBL" id="UGGT01000001">
    <property type="protein sequence ID" value="STO19963.1"/>
    <property type="molecule type" value="Genomic_DNA"/>
</dbReference>
<feature type="compositionally biased region" description="Basic and acidic residues" evidence="1">
    <location>
        <begin position="277"/>
        <end position="288"/>
    </location>
</feature>
<dbReference type="Proteomes" id="UP000254554">
    <property type="component" value="Unassembled WGS sequence"/>
</dbReference>
<gene>
    <name evidence="2" type="ORF">NCTC11370_00008</name>
</gene>
<protein>
    <submittedName>
        <fullName evidence="2">Uncharacterized protein</fullName>
    </submittedName>
</protein>
<dbReference type="STRING" id="1094715.GCA_000236165_00008"/>